<evidence type="ECO:0000313" key="7">
    <source>
        <dbReference type="Proteomes" id="UP001139365"/>
    </source>
</evidence>
<dbReference type="GO" id="GO:0016887">
    <property type="term" value="F:ATP hydrolysis activity"/>
    <property type="evidence" value="ECO:0007669"/>
    <property type="project" value="InterPro"/>
</dbReference>
<dbReference type="PANTHER" id="PTHR24220">
    <property type="entry name" value="IMPORT ATP-BINDING PROTEIN"/>
    <property type="match status" value="1"/>
</dbReference>
<dbReference type="PROSITE" id="PS50893">
    <property type="entry name" value="ABC_TRANSPORTER_2"/>
    <property type="match status" value="1"/>
</dbReference>
<dbReference type="Proteomes" id="UP001139365">
    <property type="component" value="Unassembled WGS sequence"/>
</dbReference>
<dbReference type="GO" id="GO:0005886">
    <property type="term" value="C:plasma membrane"/>
    <property type="evidence" value="ECO:0007669"/>
    <property type="project" value="TreeGrafter"/>
</dbReference>
<dbReference type="CDD" id="cd03255">
    <property type="entry name" value="ABC_MJ0796_LolCDE_FtsE"/>
    <property type="match status" value="1"/>
</dbReference>
<comment type="caution">
    <text evidence="6">The sequence shown here is derived from an EMBL/GenBank/DDBJ whole genome shotgun (WGS) entry which is preliminary data.</text>
</comment>
<dbReference type="InterPro" id="IPR017911">
    <property type="entry name" value="MacB-like_ATP-bd"/>
</dbReference>
<evidence type="ECO:0000256" key="2">
    <source>
        <dbReference type="ARBA" id="ARBA00022741"/>
    </source>
</evidence>
<evidence type="ECO:0000256" key="1">
    <source>
        <dbReference type="ARBA" id="ARBA00022448"/>
    </source>
</evidence>
<feature type="domain" description="ABC transporter" evidence="5">
    <location>
        <begin position="2"/>
        <end position="225"/>
    </location>
</feature>
<evidence type="ECO:0000256" key="3">
    <source>
        <dbReference type="ARBA" id="ARBA00022840"/>
    </source>
</evidence>
<dbReference type="GO" id="GO:0005524">
    <property type="term" value="F:ATP binding"/>
    <property type="evidence" value="ECO:0007669"/>
    <property type="project" value="UniProtKB-KW"/>
</dbReference>
<dbReference type="InterPro" id="IPR015854">
    <property type="entry name" value="ABC_transpr_LolD-like"/>
</dbReference>
<dbReference type="SMART" id="SM00382">
    <property type="entry name" value="AAA"/>
    <property type="match status" value="1"/>
</dbReference>
<accession>A0AAE3FJ19</accession>
<evidence type="ECO:0000259" key="5">
    <source>
        <dbReference type="PROSITE" id="PS50893"/>
    </source>
</evidence>
<evidence type="ECO:0000313" key="6">
    <source>
        <dbReference type="EMBL" id="MCI5756410.1"/>
    </source>
</evidence>
<reference evidence="6 7" key="1">
    <citation type="submission" date="2022-03" db="EMBL/GenBank/DDBJ databases">
        <title>Metagenome-assembled genomes from swine fecal metagenomes.</title>
        <authorList>
            <person name="Holman D.B."/>
            <person name="Kommadath A."/>
        </authorList>
    </citation>
    <scope>NUCLEOTIDE SEQUENCE [LARGE SCALE GENOMIC DNA]</scope>
    <source>
        <strain evidence="6">SUG147</strain>
    </source>
</reference>
<keyword evidence="3 6" id="KW-0067">ATP-binding</keyword>
<dbReference type="Gene3D" id="3.40.50.300">
    <property type="entry name" value="P-loop containing nucleotide triphosphate hydrolases"/>
    <property type="match status" value="1"/>
</dbReference>
<sequence length="225" mass="23768">MLSLVNVVKTFPSGDGVITAVDNVSLHVSSGEFVALVGRSGSGKTTLLNLIGGLDVPDSGTVSVNGTDISRMKEKKLTLFRRKNIGCVFQFFNLVPELTAWENILFPAQLAGIKPDTDRMNSIVSLLGIGDRLSHTPSGLSGGEQQRVAIARALVTSPALLLLDEPTGNLDSRSSETVISMLCDLKKATGQTVIMVTHDSGIAARAGRTVTLCDGRIISDTGMED</sequence>
<dbReference type="EMBL" id="JALEMU010000151">
    <property type="protein sequence ID" value="MCI5756410.1"/>
    <property type="molecule type" value="Genomic_DNA"/>
</dbReference>
<dbReference type="FunFam" id="3.40.50.300:FF:000032">
    <property type="entry name" value="Export ABC transporter ATP-binding protein"/>
    <property type="match status" value="1"/>
</dbReference>
<comment type="similarity">
    <text evidence="4">Belongs to the ABC transporter superfamily. Macrolide exporter (TC 3.A.1.122) family.</text>
</comment>
<protein>
    <submittedName>
        <fullName evidence="6">ABC transporter ATP-binding protein</fullName>
    </submittedName>
</protein>
<dbReference type="InterPro" id="IPR003593">
    <property type="entry name" value="AAA+_ATPase"/>
</dbReference>
<proteinExistence type="inferred from homology"/>
<dbReference type="SUPFAM" id="SSF52540">
    <property type="entry name" value="P-loop containing nucleoside triphosphate hydrolases"/>
    <property type="match status" value="1"/>
</dbReference>
<keyword evidence="2" id="KW-0547">Nucleotide-binding</keyword>
<dbReference type="GO" id="GO:0022857">
    <property type="term" value="F:transmembrane transporter activity"/>
    <property type="evidence" value="ECO:0007669"/>
    <property type="project" value="TreeGrafter"/>
</dbReference>
<organism evidence="6 7">
    <name type="scientific">Candidatus Colimorpha enterica</name>
    <dbReference type="NCBI Taxonomy" id="3083063"/>
    <lineage>
        <taxon>Bacteria</taxon>
        <taxon>Pseudomonadati</taxon>
        <taxon>Bacteroidota</taxon>
        <taxon>Bacteroidia</taxon>
        <taxon>Bacteroidales</taxon>
        <taxon>Candidatus Colimorpha</taxon>
    </lineage>
</organism>
<dbReference type="PROSITE" id="PS00211">
    <property type="entry name" value="ABC_TRANSPORTER_1"/>
    <property type="match status" value="1"/>
</dbReference>
<keyword evidence="1" id="KW-0813">Transport</keyword>
<dbReference type="InterPro" id="IPR003439">
    <property type="entry name" value="ABC_transporter-like_ATP-bd"/>
</dbReference>
<dbReference type="Pfam" id="PF00005">
    <property type="entry name" value="ABC_tran"/>
    <property type="match status" value="1"/>
</dbReference>
<name>A0AAE3FJ19_9BACT</name>
<evidence type="ECO:0000256" key="4">
    <source>
        <dbReference type="ARBA" id="ARBA00038388"/>
    </source>
</evidence>
<gene>
    <name evidence="6" type="ORF">MR241_08990</name>
</gene>
<dbReference type="AlphaFoldDB" id="A0AAE3FJ19"/>
<dbReference type="InterPro" id="IPR017871">
    <property type="entry name" value="ABC_transporter-like_CS"/>
</dbReference>
<dbReference type="GO" id="GO:0098796">
    <property type="term" value="C:membrane protein complex"/>
    <property type="evidence" value="ECO:0007669"/>
    <property type="project" value="UniProtKB-ARBA"/>
</dbReference>
<dbReference type="InterPro" id="IPR027417">
    <property type="entry name" value="P-loop_NTPase"/>
</dbReference>